<feature type="signal peptide" evidence="1">
    <location>
        <begin position="1"/>
        <end position="27"/>
    </location>
</feature>
<protein>
    <recommendedName>
        <fullName evidence="2">Autotransporter domain-containing protein</fullName>
    </recommendedName>
</protein>
<gene>
    <name evidence="3" type="ORF">JCM16774_1254</name>
</gene>
<dbReference type="KEGG" id="lgo:JCM16774_1254"/>
<dbReference type="Gene3D" id="2.40.128.130">
    <property type="entry name" value="Autotransporter beta-domain"/>
    <property type="match status" value="1"/>
</dbReference>
<evidence type="ECO:0000313" key="3">
    <source>
        <dbReference type="EMBL" id="BBM36322.1"/>
    </source>
</evidence>
<proteinExistence type="predicted"/>
<name>A0A510JAL0_9FUSO</name>
<organism evidence="3 4">
    <name type="scientific">Pseudoleptotrichia goodfellowii</name>
    <dbReference type="NCBI Taxonomy" id="157692"/>
    <lineage>
        <taxon>Bacteria</taxon>
        <taxon>Fusobacteriati</taxon>
        <taxon>Fusobacteriota</taxon>
        <taxon>Fusobacteriia</taxon>
        <taxon>Fusobacteriales</taxon>
        <taxon>Leptotrichiaceae</taxon>
        <taxon>Pseudoleptotrichia</taxon>
    </lineage>
</organism>
<evidence type="ECO:0000256" key="1">
    <source>
        <dbReference type="SAM" id="SignalP"/>
    </source>
</evidence>
<dbReference type="InterPro" id="IPR036709">
    <property type="entry name" value="Autotransporte_beta_dom_sf"/>
</dbReference>
<evidence type="ECO:0000259" key="2">
    <source>
        <dbReference type="Pfam" id="PF03797"/>
    </source>
</evidence>
<reference evidence="3 4" key="1">
    <citation type="submission" date="2019-07" db="EMBL/GenBank/DDBJ databases">
        <title>Complete Genome Sequence of Leptotrichia goodfellowii Strain JCM 16774.</title>
        <authorList>
            <person name="Watanabe S."/>
            <person name="Cui L."/>
        </authorList>
    </citation>
    <scope>NUCLEOTIDE SEQUENCE [LARGE SCALE GENOMIC DNA]</scope>
    <source>
        <strain evidence="3 4">JCM16774</strain>
    </source>
</reference>
<dbReference type="RefSeq" id="WP_146966461.1">
    <property type="nucleotide sequence ID" value="NZ_AP019822.1"/>
</dbReference>
<dbReference type="OrthoDB" id="9944189at2"/>
<feature type="chain" id="PRO_5022222510" description="Autotransporter domain-containing protein" evidence="1">
    <location>
        <begin position="28"/>
        <end position="366"/>
    </location>
</feature>
<sequence length="366" mass="42435">MIKTVKKTILFCMFTVLFCNIAFSLKAENKADMNDEGYKEIEKELKNIKDKEKNIDKQLDMTKCTVKTSKTKSNLPVCQNSTAFFQNTTSYKNNKPLKVYPDKDEVLLETPIVVETNTKTDKGNIPSSGKYNKKVKEYKANYDYEINKNTKVGIGLNHKDKELRQYKDQKRHKRDADDNNVSLNTEYEKDGLTYRGEVEFGKGYYYKKGIKNETPQSHYDYINSRGNVLYKKDLGNDTELVPSAEVEIKNTNERNVGNNGRNYIPAENSDIVTTAGVKLKQKYNDKIKWEVGTEYKQNMKNVITGKTNYNKSLNNDTYERGTFITGANVQYKKDDSVTYKLGYNFEKNRDYNNRVLNFSVTYQIKD</sequence>
<dbReference type="Proteomes" id="UP000321606">
    <property type="component" value="Chromosome"/>
</dbReference>
<dbReference type="Pfam" id="PF03797">
    <property type="entry name" value="Autotransporter"/>
    <property type="match status" value="1"/>
</dbReference>
<evidence type="ECO:0000313" key="4">
    <source>
        <dbReference type="Proteomes" id="UP000321606"/>
    </source>
</evidence>
<dbReference type="InterPro" id="IPR005546">
    <property type="entry name" value="Autotransporte_beta"/>
</dbReference>
<dbReference type="SUPFAM" id="SSF103515">
    <property type="entry name" value="Autotransporter"/>
    <property type="match status" value="1"/>
</dbReference>
<accession>A0A510JAL0</accession>
<keyword evidence="1" id="KW-0732">Signal</keyword>
<dbReference type="AlphaFoldDB" id="A0A510JAL0"/>
<feature type="domain" description="Autotransporter" evidence="2">
    <location>
        <begin position="128"/>
        <end position="344"/>
    </location>
</feature>
<dbReference type="EMBL" id="AP019822">
    <property type="protein sequence ID" value="BBM36322.1"/>
    <property type="molecule type" value="Genomic_DNA"/>
</dbReference>
<dbReference type="STRING" id="714315.GCA_000516535_01261"/>